<evidence type="ECO:0000256" key="2">
    <source>
        <dbReference type="ARBA" id="ARBA00022490"/>
    </source>
</evidence>
<evidence type="ECO:0000256" key="1">
    <source>
        <dbReference type="ARBA" id="ARBA00008748"/>
    </source>
</evidence>
<organism evidence="11 12">
    <name type="scientific">Celeribacter baekdonensis</name>
    <dbReference type="NCBI Taxonomy" id="875171"/>
    <lineage>
        <taxon>Bacteria</taxon>
        <taxon>Pseudomonadati</taxon>
        <taxon>Pseudomonadota</taxon>
        <taxon>Alphaproteobacteria</taxon>
        <taxon>Rhodobacterales</taxon>
        <taxon>Roseobacteraceae</taxon>
        <taxon>Celeribacter</taxon>
    </lineage>
</organism>
<dbReference type="PIRSF" id="PIRSF000722">
    <property type="entry name" value="Acetate_prop_kin"/>
    <property type="match status" value="1"/>
</dbReference>
<comment type="function">
    <text evidence="9">Catalyzes the formation of acetyl phosphate from acetate and ATP. Can also catalyze the reverse reaction.</text>
</comment>
<feature type="binding site" evidence="9">
    <location>
        <position position="87"/>
    </location>
    <ligand>
        <name>substrate</name>
    </ligand>
</feature>
<dbReference type="RefSeq" id="WP_074644580.1">
    <property type="nucleotide sequence ID" value="NZ_FNBL01000005.1"/>
</dbReference>
<dbReference type="PRINTS" id="PR00471">
    <property type="entry name" value="ACETATEKNASE"/>
</dbReference>
<comment type="caution">
    <text evidence="9">Lacks conserved residue(s) required for the propagation of feature annotation.</text>
</comment>
<dbReference type="InterPro" id="IPR000890">
    <property type="entry name" value="Aliphatic_acid_kin_short-chain"/>
</dbReference>
<comment type="catalytic activity">
    <reaction evidence="9">
        <text>acetate + ATP = acetyl phosphate + ADP</text>
        <dbReference type="Rhea" id="RHEA:11352"/>
        <dbReference type="ChEBI" id="CHEBI:22191"/>
        <dbReference type="ChEBI" id="CHEBI:30089"/>
        <dbReference type="ChEBI" id="CHEBI:30616"/>
        <dbReference type="ChEBI" id="CHEBI:456216"/>
        <dbReference type="EC" id="2.7.2.1"/>
    </reaction>
</comment>
<feature type="binding site" evidence="9">
    <location>
        <position position="371"/>
    </location>
    <ligand>
        <name>Mg(2+)</name>
        <dbReference type="ChEBI" id="CHEBI:18420"/>
    </ligand>
</feature>
<dbReference type="InterPro" id="IPR004372">
    <property type="entry name" value="Ac/propionate_kinase"/>
</dbReference>
<dbReference type="Proteomes" id="UP000182284">
    <property type="component" value="Unassembled WGS sequence"/>
</dbReference>
<proteinExistence type="inferred from homology"/>
<evidence type="ECO:0000256" key="7">
    <source>
        <dbReference type="ARBA" id="ARBA00022840"/>
    </source>
</evidence>
<dbReference type="GO" id="GO:0000287">
    <property type="term" value="F:magnesium ion binding"/>
    <property type="evidence" value="ECO:0007669"/>
    <property type="project" value="UniProtKB-UniRule"/>
</dbReference>
<keyword evidence="3 9" id="KW-0808">Transferase</keyword>
<dbReference type="PANTHER" id="PTHR21060:SF21">
    <property type="entry name" value="ACETATE KINASE"/>
    <property type="match status" value="1"/>
</dbReference>
<comment type="subunit">
    <text evidence="9">Homodimer.</text>
</comment>
<dbReference type="EMBL" id="FNBL01000005">
    <property type="protein sequence ID" value="SDF54647.1"/>
    <property type="molecule type" value="Genomic_DNA"/>
</dbReference>
<feature type="site" description="Transition state stabilizer" evidence="9">
    <location>
        <position position="235"/>
    </location>
</feature>
<feature type="active site" description="Proton donor/acceptor" evidence="9">
    <location>
        <position position="144"/>
    </location>
</feature>
<keyword evidence="2 9" id="KW-0963">Cytoplasm</keyword>
<feature type="binding site" evidence="9">
    <location>
        <begin position="322"/>
        <end position="326"/>
    </location>
    <ligand>
        <name>ATP</name>
        <dbReference type="ChEBI" id="CHEBI:30616"/>
    </ligand>
</feature>
<evidence type="ECO:0000256" key="4">
    <source>
        <dbReference type="ARBA" id="ARBA00022723"/>
    </source>
</evidence>
<keyword evidence="5 9" id="KW-0547">Nucleotide-binding</keyword>
<feature type="site" description="Transition state stabilizer" evidence="9">
    <location>
        <position position="175"/>
    </location>
</feature>
<name>A0A1G7LYS6_9RHOB</name>
<dbReference type="HAMAP" id="MF_00020">
    <property type="entry name" value="Acetate_kinase"/>
    <property type="match status" value="1"/>
</dbReference>
<feature type="binding site" evidence="9">
    <location>
        <position position="16"/>
    </location>
    <ligand>
        <name>ATP</name>
        <dbReference type="ChEBI" id="CHEBI:30616"/>
    </ligand>
</feature>
<evidence type="ECO:0000313" key="11">
    <source>
        <dbReference type="EMBL" id="SDF54647.1"/>
    </source>
</evidence>
<comment type="similarity">
    <text evidence="1 9 10">Belongs to the acetokinase family.</text>
</comment>
<dbReference type="Gene3D" id="3.30.420.40">
    <property type="match status" value="2"/>
</dbReference>
<evidence type="ECO:0000256" key="9">
    <source>
        <dbReference type="HAMAP-Rule" id="MF_00020"/>
    </source>
</evidence>
<keyword evidence="8 9" id="KW-0460">Magnesium</keyword>
<comment type="cofactor">
    <cofactor evidence="9">
        <name>Mg(2+)</name>
        <dbReference type="ChEBI" id="CHEBI:18420"/>
    </cofactor>
    <cofactor evidence="9">
        <name>Mn(2+)</name>
        <dbReference type="ChEBI" id="CHEBI:29035"/>
    </cofactor>
    <text evidence="9">Mg(2+). Can also accept Mn(2+).</text>
</comment>
<sequence length="387" mass="41912">MGQRILTVNAGSSSVKFALYTSGEGPKMIARGLVQGIGSNPSFKFKHGGPDSTHPIKASNQTDALAVILEKITPLLEGQEVAGVGHRIVHGGPLRATPTELTDDVMADLATFNPLAPLHQPHNLSAVEAAKRAFPYALQIGCFDTAFHRNHPWENDIYAIPRRFYKQGIKRYGFHGLSYDYVSHQIVRERPELRNKRLIIAHLGSGASICAVNNGHSISSTMGFSPLDGLPMSTRSGQLDPGILLYLMETEGMSVKELTHMLYHESGLLGLSELSADMQVLEASDAPEAKDAIEYFVYRVRREIGAMAATLSGIDALIFCGGIGENSARIRAQIIDRLGYLGIELDGDANDCNARDIGKGPTPVMVIPTDEEQVIANAVARALNPHH</sequence>
<reference evidence="11 12" key="1">
    <citation type="submission" date="2016-10" db="EMBL/GenBank/DDBJ databases">
        <authorList>
            <person name="de Groot N.N."/>
        </authorList>
    </citation>
    <scope>NUCLEOTIDE SEQUENCE [LARGE SCALE GENOMIC DNA]</scope>
    <source>
        <strain evidence="11 12">DSM 27375</strain>
    </source>
</reference>
<dbReference type="GO" id="GO:0005829">
    <property type="term" value="C:cytosol"/>
    <property type="evidence" value="ECO:0007669"/>
    <property type="project" value="TreeGrafter"/>
</dbReference>
<comment type="pathway">
    <text evidence="9">Metabolic intermediate biosynthesis; acetyl-CoA biosynthesis; acetyl-CoA from acetate: step 1/2.</text>
</comment>
<dbReference type="GO" id="GO:0006083">
    <property type="term" value="P:acetate metabolic process"/>
    <property type="evidence" value="ECO:0007669"/>
    <property type="project" value="TreeGrafter"/>
</dbReference>
<protein>
    <recommendedName>
        <fullName evidence="9">Acetate kinase</fullName>
        <ecNumber evidence="9">2.7.2.1</ecNumber>
    </recommendedName>
    <alternativeName>
        <fullName evidence="9">Acetokinase</fullName>
    </alternativeName>
</protein>
<feature type="binding site" evidence="9">
    <location>
        <begin position="202"/>
        <end position="206"/>
    </location>
    <ligand>
        <name>ATP</name>
        <dbReference type="ChEBI" id="CHEBI:30616"/>
    </ligand>
</feature>
<evidence type="ECO:0000256" key="10">
    <source>
        <dbReference type="RuleBase" id="RU003835"/>
    </source>
</evidence>
<evidence type="ECO:0000256" key="8">
    <source>
        <dbReference type="ARBA" id="ARBA00022842"/>
    </source>
</evidence>
<dbReference type="EC" id="2.7.2.1" evidence="9"/>
<gene>
    <name evidence="9" type="primary">ackA</name>
    <name evidence="11" type="ORF">SAMN04488117_10538</name>
</gene>
<comment type="subcellular location">
    <subcellularLocation>
        <location evidence="9">Cytoplasm</location>
    </subcellularLocation>
</comment>
<dbReference type="GO" id="GO:0008776">
    <property type="term" value="F:acetate kinase activity"/>
    <property type="evidence" value="ECO:0007669"/>
    <property type="project" value="UniProtKB-UniRule"/>
</dbReference>
<keyword evidence="4 9" id="KW-0479">Metal-binding</keyword>
<dbReference type="OrthoDB" id="9802453at2"/>
<feature type="binding site" evidence="9">
    <location>
        <position position="9"/>
    </location>
    <ligand>
        <name>Mg(2+)</name>
        <dbReference type="ChEBI" id="CHEBI:18420"/>
    </ligand>
</feature>
<dbReference type="SUPFAM" id="SSF53067">
    <property type="entry name" value="Actin-like ATPase domain"/>
    <property type="match status" value="2"/>
</dbReference>
<accession>A0A1G7LYS6</accession>
<evidence type="ECO:0000256" key="5">
    <source>
        <dbReference type="ARBA" id="ARBA00022741"/>
    </source>
</evidence>
<evidence type="ECO:0000256" key="3">
    <source>
        <dbReference type="ARBA" id="ARBA00022679"/>
    </source>
</evidence>
<dbReference type="PROSITE" id="PS01075">
    <property type="entry name" value="ACETATE_KINASE_1"/>
    <property type="match status" value="1"/>
</dbReference>
<keyword evidence="6 9" id="KW-0418">Kinase</keyword>
<keyword evidence="7 9" id="KW-0067">ATP-binding</keyword>
<evidence type="ECO:0000256" key="6">
    <source>
        <dbReference type="ARBA" id="ARBA00022777"/>
    </source>
</evidence>
<evidence type="ECO:0000313" key="12">
    <source>
        <dbReference type="Proteomes" id="UP000182284"/>
    </source>
</evidence>
<dbReference type="PANTHER" id="PTHR21060">
    <property type="entry name" value="ACETATE KINASE"/>
    <property type="match status" value="1"/>
</dbReference>
<dbReference type="GO" id="GO:0006085">
    <property type="term" value="P:acetyl-CoA biosynthetic process"/>
    <property type="evidence" value="ECO:0007669"/>
    <property type="project" value="UniProtKB-UniRule"/>
</dbReference>
<dbReference type="InterPro" id="IPR043129">
    <property type="entry name" value="ATPase_NBD"/>
</dbReference>
<dbReference type="Pfam" id="PF00871">
    <property type="entry name" value="Acetate_kinase"/>
    <property type="match status" value="1"/>
</dbReference>
<dbReference type="PROSITE" id="PS01076">
    <property type="entry name" value="ACETATE_KINASE_2"/>
    <property type="match status" value="1"/>
</dbReference>
<dbReference type="AlphaFoldDB" id="A0A1G7LYS6"/>
<dbReference type="GO" id="GO:0005524">
    <property type="term" value="F:ATP binding"/>
    <property type="evidence" value="ECO:0007669"/>
    <property type="project" value="UniProtKB-KW"/>
</dbReference>
<dbReference type="InterPro" id="IPR023865">
    <property type="entry name" value="Aliphatic_acid_kinase_CS"/>
</dbReference>
<dbReference type="UniPathway" id="UPA00340">
    <property type="reaction ID" value="UER00458"/>
</dbReference>
<dbReference type="NCBIfam" id="TIGR00016">
    <property type="entry name" value="ackA"/>
    <property type="match status" value="1"/>
</dbReference>